<dbReference type="Proteomes" id="UP000001505">
    <property type="component" value="Chromosome"/>
</dbReference>
<dbReference type="OrthoDB" id="9794834at2"/>
<dbReference type="KEGG" id="wch:wcw_0907"/>
<dbReference type="eggNOG" id="COG2856">
    <property type="taxonomic scope" value="Bacteria"/>
</dbReference>
<reference evidence="2 3" key="1">
    <citation type="journal article" date="2010" name="PLoS ONE">
        <title>The Waddlia genome: a window into chlamydial biology.</title>
        <authorList>
            <person name="Bertelli C."/>
            <person name="Collyn F."/>
            <person name="Croxatto A."/>
            <person name="Ruckert C."/>
            <person name="Polkinghorne A."/>
            <person name="Kebbi-Beghdadi C."/>
            <person name="Goesmann A."/>
            <person name="Vaughan L."/>
            <person name="Greub G."/>
        </authorList>
    </citation>
    <scope>NUCLEOTIDE SEQUENCE [LARGE SCALE GENOMIC DNA]</scope>
    <source>
        <strain evidence="3">ATCC VR-1470 / WSU 86-1044</strain>
    </source>
</reference>
<dbReference type="Pfam" id="PF06114">
    <property type="entry name" value="Peptidase_M78"/>
    <property type="match status" value="1"/>
</dbReference>
<sequence>MIAPHMRKTSADLPGAEATAKQVIIANRVSAPPVPVASFFTNDGFSVYAAEFPDQIIIAGFIDLDKKQIILNESDDLEVQQFTLARALGHWIMHGDELDEIPELKVIYHQSLGGDLKNFYEKEALHFALHLLLPEIFIVDDLRLADQAIAVKYQVPDFVVRLIRKEYLS</sequence>
<gene>
    <name evidence="2" type="ordered locus">wcw_0907</name>
</gene>
<name>D6YVV8_WADCW</name>
<evidence type="ECO:0000259" key="1">
    <source>
        <dbReference type="Pfam" id="PF06114"/>
    </source>
</evidence>
<dbReference type="Gene3D" id="1.10.10.2910">
    <property type="match status" value="1"/>
</dbReference>
<dbReference type="HOGENOM" id="CLU_1577870_0_0_0"/>
<proteinExistence type="predicted"/>
<evidence type="ECO:0000313" key="3">
    <source>
        <dbReference type="Proteomes" id="UP000001505"/>
    </source>
</evidence>
<dbReference type="InterPro" id="IPR010359">
    <property type="entry name" value="IrrE_HExxH"/>
</dbReference>
<accession>D6YVV8</accession>
<evidence type="ECO:0000313" key="2">
    <source>
        <dbReference type="EMBL" id="ADI38269.1"/>
    </source>
</evidence>
<feature type="domain" description="IrrE N-terminal-like" evidence="1">
    <location>
        <begin position="66"/>
        <end position="155"/>
    </location>
</feature>
<protein>
    <recommendedName>
        <fullName evidence="1">IrrE N-terminal-like domain-containing protein</fullName>
    </recommendedName>
</protein>
<organism evidence="2 3">
    <name type="scientific">Waddlia chondrophila (strain ATCC VR-1470 / WSU 86-1044)</name>
    <dbReference type="NCBI Taxonomy" id="716544"/>
    <lineage>
        <taxon>Bacteria</taxon>
        <taxon>Pseudomonadati</taxon>
        <taxon>Chlamydiota</taxon>
        <taxon>Chlamydiia</taxon>
        <taxon>Parachlamydiales</taxon>
        <taxon>Waddliaceae</taxon>
        <taxon>Waddlia</taxon>
    </lineage>
</organism>
<dbReference type="STRING" id="716544.wcw_0907"/>
<dbReference type="EMBL" id="CP001928">
    <property type="protein sequence ID" value="ADI38269.1"/>
    <property type="molecule type" value="Genomic_DNA"/>
</dbReference>
<keyword evidence="3" id="KW-1185">Reference proteome</keyword>
<dbReference type="AlphaFoldDB" id="D6YVV8"/>